<dbReference type="HOGENOM" id="CLU_2790255_0_0_7"/>
<evidence type="ECO:0000313" key="2">
    <source>
        <dbReference type="EMBL" id="AFR67635.1"/>
    </source>
</evidence>
<organism evidence="2 3">
    <name type="scientific">Syntrophotalea carbinolica (strain DSM 2380 / NBRC 103641 / GraBd1)</name>
    <name type="common">Pelobacter carbinolicus</name>
    <dbReference type="NCBI Taxonomy" id="338963"/>
    <lineage>
        <taxon>Bacteria</taxon>
        <taxon>Pseudomonadati</taxon>
        <taxon>Thermodesulfobacteriota</taxon>
        <taxon>Desulfuromonadia</taxon>
        <taxon>Desulfuromonadales</taxon>
        <taxon>Syntrophotaleaceae</taxon>
        <taxon>Syntrophotalea</taxon>
    </lineage>
</organism>
<dbReference type="EMBL" id="CP000142">
    <property type="protein sequence ID" value="AFR67635.1"/>
    <property type="molecule type" value="Genomic_DNA"/>
</dbReference>
<keyword evidence="1" id="KW-0472">Membrane</keyword>
<feature type="transmembrane region" description="Helical" evidence="1">
    <location>
        <begin position="12"/>
        <end position="29"/>
    </location>
</feature>
<evidence type="ECO:0000256" key="1">
    <source>
        <dbReference type="SAM" id="Phobius"/>
    </source>
</evidence>
<keyword evidence="1" id="KW-0812">Transmembrane</keyword>
<accession>J9UJS1</accession>
<sequence>MGELVKKYNSRVLLGVMLILSGSYYKKTGWSLQYNQPVFKWVGWFWIACGVFVLVYEFYTFMKTKYGN</sequence>
<keyword evidence="3" id="KW-1185">Reference proteome</keyword>
<evidence type="ECO:0000313" key="3">
    <source>
        <dbReference type="Proteomes" id="UP000002534"/>
    </source>
</evidence>
<reference evidence="2 3" key="2">
    <citation type="journal article" date="2012" name="BMC Genomics">
        <title>The genome of Pelobacter carbinolicus reveals surprising metabolic capabilities and physiological features.</title>
        <authorList>
            <person name="Aklujkar M."/>
            <person name="Haveman S.A."/>
            <person name="Didonato R.Jr."/>
            <person name="Chertkov O."/>
            <person name="Han C.S."/>
            <person name="Land M.L."/>
            <person name="Brown P."/>
            <person name="Lovley D.R."/>
        </authorList>
    </citation>
    <scope>NUCLEOTIDE SEQUENCE [LARGE SCALE GENOMIC DNA]</scope>
    <source>
        <strain evidence="3">DSM 2380 / NBRC 103641 / GraBd1</strain>
    </source>
</reference>
<gene>
    <name evidence="2" type="ordered locus">Pcar_3491</name>
</gene>
<dbReference type="AlphaFoldDB" id="J9UJS1"/>
<dbReference type="STRING" id="338963.Pcar_3491"/>
<protein>
    <submittedName>
        <fullName evidence="2">Uncharacterized protein</fullName>
    </submittedName>
</protein>
<proteinExistence type="predicted"/>
<reference evidence="3" key="1">
    <citation type="submission" date="2005-10" db="EMBL/GenBank/DDBJ databases">
        <title>Complete sequence of Pelobacter carbinolicus DSM 2380.</title>
        <authorList>
            <person name="Copeland A."/>
            <person name="Lucas S."/>
            <person name="Lapidus A."/>
            <person name="Barry K."/>
            <person name="Detter J.C."/>
            <person name="Glavina T."/>
            <person name="Hammon N."/>
            <person name="Israni S."/>
            <person name="Pitluck S."/>
            <person name="Chertkov O."/>
            <person name="Schmutz J."/>
            <person name="Larimer F."/>
            <person name="Land M."/>
            <person name="Kyrpides N."/>
            <person name="Ivanova N."/>
            <person name="Richardson P."/>
        </authorList>
    </citation>
    <scope>NUCLEOTIDE SEQUENCE [LARGE SCALE GENOMIC DNA]</scope>
    <source>
        <strain evidence="3">DSM 2380 / NBRC 103641 / GraBd1</strain>
    </source>
</reference>
<keyword evidence="1" id="KW-1133">Transmembrane helix</keyword>
<dbReference type="KEGG" id="pca:Pcar_3491"/>
<name>J9UJS1_SYNC1</name>
<dbReference type="Proteomes" id="UP000002534">
    <property type="component" value="Chromosome"/>
</dbReference>
<feature type="transmembrane region" description="Helical" evidence="1">
    <location>
        <begin position="41"/>
        <end position="59"/>
    </location>
</feature>